<organism evidence="8 9">
    <name type="scientific">Synchytrium microbalum</name>
    <dbReference type="NCBI Taxonomy" id="1806994"/>
    <lineage>
        <taxon>Eukaryota</taxon>
        <taxon>Fungi</taxon>
        <taxon>Fungi incertae sedis</taxon>
        <taxon>Chytridiomycota</taxon>
        <taxon>Chytridiomycota incertae sedis</taxon>
        <taxon>Chytridiomycetes</taxon>
        <taxon>Synchytriales</taxon>
        <taxon>Synchytriaceae</taxon>
        <taxon>Synchytrium</taxon>
    </lineage>
</organism>
<dbReference type="STRING" id="1806994.A0A507CHU7"/>
<evidence type="ECO:0008006" key="10">
    <source>
        <dbReference type="Google" id="ProtNLM"/>
    </source>
</evidence>
<sequence length="576" mass="61096">MAEEEEGIVGTEPVAPPPPTLAQKAVKKFTTYDGLFGKYDYAFLCMPRIPFMKPRTMRGDVPRFYGLHDEVPLFIAIMLGFQHALAMMAGVVTVPIILTAQAGATGLNFDDSARQHQISVALIASGLLSAIQITRFHLFGKYYLGTGLLSVVGTSFTVVGISQSVISQLYSNGFCPTTVTGGVTTYLACPDAYGAILGTTALCSIIEICLSFTPPRILQKLFPPLVTGIAILLIGADLTSAGLQAWAGGAGPCISRPATGFFSACPNILAPKPYAWGDARFIGLGFSVFASIYLVEIFGSPFMRNIQVVLGLLVGCVISAAAGYWDTSAITNAPALDFIWTHTYKLSIYGPAVIPYCFCYLILAVESIGDVTASADVTGVAVVGEEYESRIQGGILADGLNGLIASLMTNTPMSTFAQNNGVIALTRCGNTSVGYCCCLWLIIFGVFGKFAAIFLAIPDAVLGGMTTFLFASVAASGIRILAFLKWTRRDRVIVAGALSIGVGVYLVPTWFSYFFTYAGDNQALAGFLASIVIIVENGFVIASLIALVLNQLLPSDAEIYGDEEAAPLVVDEKMAH</sequence>
<dbReference type="NCBIfam" id="TIGR00801">
    <property type="entry name" value="ncs2"/>
    <property type="match status" value="1"/>
</dbReference>
<dbReference type="PROSITE" id="PS01116">
    <property type="entry name" value="XANTH_URACIL_PERMASE"/>
    <property type="match status" value="1"/>
</dbReference>
<dbReference type="RefSeq" id="XP_031027607.1">
    <property type="nucleotide sequence ID" value="XM_031166666.1"/>
</dbReference>
<feature type="transmembrane region" description="Helical" evidence="7">
    <location>
        <begin position="118"/>
        <end position="136"/>
    </location>
</feature>
<keyword evidence="9" id="KW-1185">Reference proteome</keyword>
<feature type="transmembrane region" description="Helical" evidence="7">
    <location>
        <begin position="281"/>
        <end position="299"/>
    </location>
</feature>
<evidence type="ECO:0000256" key="3">
    <source>
        <dbReference type="ARBA" id="ARBA00022448"/>
    </source>
</evidence>
<dbReference type="AlphaFoldDB" id="A0A507CHU7"/>
<dbReference type="PANTHER" id="PTHR42810">
    <property type="entry name" value="PURINE PERMEASE C1399.01C-RELATED"/>
    <property type="match status" value="1"/>
</dbReference>
<accession>A0A507CHU7</accession>
<keyword evidence="3" id="KW-0813">Transport</keyword>
<dbReference type="PANTHER" id="PTHR42810:SF2">
    <property type="entry name" value="PURINE PERMEASE C1399.01C-RELATED"/>
    <property type="match status" value="1"/>
</dbReference>
<dbReference type="GeneID" id="42001963"/>
<dbReference type="GO" id="GO:0005886">
    <property type="term" value="C:plasma membrane"/>
    <property type="evidence" value="ECO:0007669"/>
    <property type="project" value="TreeGrafter"/>
</dbReference>
<feature type="transmembrane region" description="Helical" evidence="7">
    <location>
        <begin position="493"/>
        <end position="515"/>
    </location>
</feature>
<feature type="transmembrane region" description="Helical" evidence="7">
    <location>
        <begin position="346"/>
        <end position="365"/>
    </location>
</feature>
<name>A0A507CHU7_9FUNG</name>
<dbReference type="GO" id="GO:0042907">
    <property type="term" value="F:xanthine transmembrane transporter activity"/>
    <property type="evidence" value="ECO:0007669"/>
    <property type="project" value="TreeGrafter"/>
</dbReference>
<feature type="transmembrane region" description="Helical" evidence="7">
    <location>
        <begin position="73"/>
        <end position="98"/>
    </location>
</feature>
<comment type="caution">
    <text evidence="8">The sequence shown here is derived from an EMBL/GenBank/DDBJ whole genome shotgun (WGS) entry which is preliminary data.</text>
</comment>
<feature type="transmembrane region" description="Helical" evidence="7">
    <location>
        <begin position="225"/>
        <end position="247"/>
    </location>
</feature>
<feature type="transmembrane region" description="Helical" evidence="7">
    <location>
        <begin position="306"/>
        <end position="326"/>
    </location>
</feature>
<comment type="similarity">
    <text evidence="2">Belongs to the nucleobase:cation symporter-2 (NCS2) (TC 2.A.40) family.</text>
</comment>
<feature type="transmembrane region" description="Helical" evidence="7">
    <location>
        <begin position="192"/>
        <end position="213"/>
    </location>
</feature>
<protein>
    <recommendedName>
        <fullName evidence="10">Purine permease</fullName>
    </recommendedName>
</protein>
<reference evidence="8 9" key="1">
    <citation type="journal article" date="2019" name="Sci. Rep.">
        <title>Comparative genomics of chytrid fungi reveal insights into the obligate biotrophic and pathogenic lifestyle of Synchytrium endobioticum.</title>
        <authorList>
            <person name="van de Vossenberg B.T.L.H."/>
            <person name="Warris S."/>
            <person name="Nguyen H.D.T."/>
            <person name="van Gent-Pelzer M.P.E."/>
            <person name="Joly D.L."/>
            <person name="van de Geest H.C."/>
            <person name="Bonants P.J.M."/>
            <person name="Smith D.S."/>
            <person name="Levesque C.A."/>
            <person name="van der Lee T.A.J."/>
        </authorList>
    </citation>
    <scope>NUCLEOTIDE SEQUENCE [LARGE SCALE GENOMIC DNA]</scope>
    <source>
        <strain evidence="8 9">JEL517</strain>
    </source>
</reference>
<evidence type="ECO:0000256" key="5">
    <source>
        <dbReference type="ARBA" id="ARBA00022989"/>
    </source>
</evidence>
<evidence type="ECO:0000313" key="9">
    <source>
        <dbReference type="Proteomes" id="UP000319731"/>
    </source>
</evidence>
<comment type="subcellular location">
    <subcellularLocation>
        <location evidence="1">Membrane</location>
        <topology evidence="1">Multi-pass membrane protein</topology>
    </subcellularLocation>
</comment>
<feature type="transmembrane region" description="Helical" evidence="7">
    <location>
        <begin position="143"/>
        <end position="166"/>
    </location>
</feature>
<dbReference type="EMBL" id="QEAO01000002">
    <property type="protein sequence ID" value="TPX37696.1"/>
    <property type="molecule type" value="Genomic_DNA"/>
</dbReference>
<keyword evidence="5 7" id="KW-1133">Transmembrane helix</keyword>
<feature type="transmembrane region" description="Helical" evidence="7">
    <location>
        <begin position="461"/>
        <end position="481"/>
    </location>
</feature>
<dbReference type="Pfam" id="PF00860">
    <property type="entry name" value="Xan_ur_permease"/>
    <property type="match status" value="1"/>
</dbReference>
<evidence type="ECO:0000256" key="6">
    <source>
        <dbReference type="ARBA" id="ARBA00023136"/>
    </source>
</evidence>
<evidence type="ECO:0000256" key="2">
    <source>
        <dbReference type="ARBA" id="ARBA00008821"/>
    </source>
</evidence>
<gene>
    <name evidence="8" type="ORF">SmJEL517_g00737</name>
</gene>
<dbReference type="OrthoDB" id="1641903at2759"/>
<feature type="transmembrane region" description="Helical" evidence="7">
    <location>
        <begin position="433"/>
        <end position="455"/>
    </location>
</feature>
<evidence type="ECO:0000256" key="4">
    <source>
        <dbReference type="ARBA" id="ARBA00022692"/>
    </source>
</evidence>
<keyword evidence="6 7" id="KW-0472">Membrane</keyword>
<evidence type="ECO:0000256" key="1">
    <source>
        <dbReference type="ARBA" id="ARBA00004141"/>
    </source>
</evidence>
<keyword evidence="4 7" id="KW-0812">Transmembrane</keyword>
<feature type="transmembrane region" description="Helical" evidence="7">
    <location>
        <begin position="527"/>
        <end position="549"/>
    </location>
</feature>
<dbReference type="Proteomes" id="UP000319731">
    <property type="component" value="Unassembled WGS sequence"/>
</dbReference>
<evidence type="ECO:0000256" key="7">
    <source>
        <dbReference type="SAM" id="Phobius"/>
    </source>
</evidence>
<dbReference type="InterPro" id="IPR006043">
    <property type="entry name" value="NCS2"/>
</dbReference>
<dbReference type="GO" id="GO:0000324">
    <property type="term" value="C:fungal-type vacuole"/>
    <property type="evidence" value="ECO:0007669"/>
    <property type="project" value="TreeGrafter"/>
</dbReference>
<dbReference type="InterPro" id="IPR006042">
    <property type="entry name" value="Xan_ur_permease"/>
</dbReference>
<proteinExistence type="inferred from homology"/>
<evidence type="ECO:0000313" key="8">
    <source>
        <dbReference type="EMBL" id="TPX37696.1"/>
    </source>
</evidence>